<keyword evidence="4 7" id="KW-0812">Transmembrane</keyword>
<dbReference type="InterPro" id="IPR011701">
    <property type="entry name" value="MFS"/>
</dbReference>
<feature type="domain" description="Major facilitator superfamily (MFS) profile" evidence="8">
    <location>
        <begin position="28"/>
        <end position="497"/>
    </location>
</feature>
<keyword evidence="10" id="KW-1185">Reference proteome</keyword>
<feature type="transmembrane region" description="Helical" evidence="7">
    <location>
        <begin position="155"/>
        <end position="173"/>
    </location>
</feature>
<keyword evidence="5 7" id="KW-1133">Transmembrane helix</keyword>
<evidence type="ECO:0000256" key="5">
    <source>
        <dbReference type="ARBA" id="ARBA00022989"/>
    </source>
</evidence>
<dbReference type="Gene3D" id="1.20.1720.10">
    <property type="entry name" value="Multidrug resistance protein D"/>
    <property type="match status" value="1"/>
</dbReference>
<dbReference type="NCBIfam" id="TIGR00711">
    <property type="entry name" value="efflux_EmrB"/>
    <property type="match status" value="1"/>
</dbReference>
<dbReference type="FunFam" id="1.20.1720.10:FF:000004">
    <property type="entry name" value="EmrB/QacA family drug resistance transporter"/>
    <property type="match status" value="1"/>
</dbReference>
<feature type="transmembrane region" description="Helical" evidence="7">
    <location>
        <begin position="62"/>
        <end position="81"/>
    </location>
</feature>
<dbReference type="SUPFAM" id="SSF103473">
    <property type="entry name" value="MFS general substrate transporter"/>
    <property type="match status" value="1"/>
</dbReference>
<dbReference type="PANTHER" id="PTHR23501:SF197">
    <property type="entry name" value="COMD"/>
    <property type="match status" value="1"/>
</dbReference>
<dbReference type="PROSITE" id="PS50850">
    <property type="entry name" value="MFS"/>
    <property type="match status" value="1"/>
</dbReference>
<organism evidence="9 10">
    <name type="scientific">Pseudoduganella lurida</name>
    <dbReference type="NCBI Taxonomy" id="1036180"/>
    <lineage>
        <taxon>Bacteria</taxon>
        <taxon>Pseudomonadati</taxon>
        <taxon>Pseudomonadota</taxon>
        <taxon>Betaproteobacteria</taxon>
        <taxon>Burkholderiales</taxon>
        <taxon>Oxalobacteraceae</taxon>
        <taxon>Telluria group</taxon>
        <taxon>Pseudoduganella</taxon>
    </lineage>
</organism>
<dbReference type="CDD" id="cd17502">
    <property type="entry name" value="MFS_Azr1_MDR_like"/>
    <property type="match status" value="1"/>
</dbReference>
<evidence type="ECO:0000256" key="2">
    <source>
        <dbReference type="ARBA" id="ARBA00022448"/>
    </source>
</evidence>
<dbReference type="PANTHER" id="PTHR23501">
    <property type="entry name" value="MAJOR FACILITATOR SUPERFAMILY"/>
    <property type="match status" value="1"/>
</dbReference>
<accession>A0A562RM55</accession>
<feature type="transmembrane region" description="Helical" evidence="7">
    <location>
        <begin position="379"/>
        <end position="402"/>
    </location>
</feature>
<comment type="subcellular location">
    <subcellularLocation>
        <location evidence="1">Cell membrane</location>
        <topology evidence="1">Multi-pass membrane protein</topology>
    </subcellularLocation>
</comment>
<feature type="transmembrane region" description="Helical" evidence="7">
    <location>
        <begin position="118"/>
        <end position="143"/>
    </location>
</feature>
<dbReference type="Gene3D" id="1.20.1250.20">
    <property type="entry name" value="MFS general substrate transporter like domains"/>
    <property type="match status" value="1"/>
</dbReference>
<dbReference type="PRINTS" id="PR01036">
    <property type="entry name" value="TCRTETB"/>
</dbReference>
<keyword evidence="6 7" id="KW-0472">Membrane</keyword>
<feature type="transmembrane region" description="Helical" evidence="7">
    <location>
        <begin position="218"/>
        <end position="236"/>
    </location>
</feature>
<evidence type="ECO:0000256" key="7">
    <source>
        <dbReference type="SAM" id="Phobius"/>
    </source>
</evidence>
<dbReference type="Pfam" id="PF07690">
    <property type="entry name" value="MFS_1"/>
    <property type="match status" value="1"/>
</dbReference>
<feature type="transmembrane region" description="Helical" evidence="7">
    <location>
        <begin position="350"/>
        <end position="367"/>
    </location>
</feature>
<dbReference type="GO" id="GO:0022857">
    <property type="term" value="F:transmembrane transporter activity"/>
    <property type="evidence" value="ECO:0007669"/>
    <property type="project" value="InterPro"/>
</dbReference>
<evidence type="ECO:0000259" key="8">
    <source>
        <dbReference type="PROSITE" id="PS50850"/>
    </source>
</evidence>
<evidence type="ECO:0000313" key="10">
    <source>
        <dbReference type="Proteomes" id="UP000318431"/>
    </source>
</evidence>
<dbReference type="InterPro" id="IPR004638">
    <property type="entry name" value="EmrB-like"/>
</dbReference>
<feature type="transmembrane region" description="Helical" evidence="7">
    <location>
        <begin position="471"/>
        <end position="493"/>
    </location>
</feature>
<keyword evidence="2" id="KW-0813">Transport</keyword>
<dbReference type="GO" id="GO:0005886">
    <property type="term" value="C:plasma membrane"/>
    <property type="evidence" value="ECO:0007669"/>
    <property type="project" value="UniProtKB-SubCell"/>
</dbReference>
<feature type="transmembrane region" description="Helical" evidence="7">
    <location>
        <begin position="414"/>
        <end position="434"/>
    </location>
</feature>
<evidence type="ECO:0000256" key="6">
    <source>
        <dbReference type="ARBA" id="ARBA00023136"/>
    </source>
</evidence>
<feature type="transmembrane region" description="Helical" evidence="7">
    <location>
        <begin position="93"/>
        <end position="112"/>
    </location>
</feature>
<feature type="transmembrane region" description="Helical" evidence="7">
    <location>
        <begin position="179"/>
        <end position="198"/>
    </location>
</feature>
<sequence>MNTAHDHSPAPHSPAPDAPVTDREIRAVYLALMAVLGLGALDQSIVATALPRIVGDLGGMAHLSWVVTAYVLTSTATMPLYGKLADQYGRRPMIFVALIAFLVGSVLCGVAQDMLQLIVFRAIQGLGAGGFMPLAQIIISDLVPPQERAKRQGMIAMVFAVTSVLGPVLGGLMTDFLSWHWIFFINLPIGAVAFYAIARSLRKPVITHVHRIDYLGSVLLTGSITATLLVLALGGTEWAWDGAQVKVCGALAAVMGVWLVAHLRSAAEPVLPPELFASKVFNIASIVMLFTFIGLMGASVFFPLFFQLVMGNTPAQSGLMTVAMMVGMIASSTVNGRLMQRSPRYKTAQVAGLAVACVAFGVLAWAIETGHGYWVLEPAIFALGMGLGLVMPNMTVVVQNALPAARRGVGTAMLSFFRSLGGLLGVTGSGAILAHQLHRHGVDLVQGAAAHGGAVVATAAQAASVPVYRHAIATIFAGGTVTVLAGLIVLLFLPELPLTAGGAAAPAPPGD</sequence>
<dbReference type="Proteomes" id="UP000318431">
    <property type="component" value="Unassembled WGS sequence"/>
</dbReference>
<evidence type="ECO:0000256" key="1">
    <source>
        <dbReference type="ARBA" id="ARBA00004651"/>
    </source>
</evidence>
<keyword evidence="3" id="KW-1003">Cell membrane</keyword>
<proteinExistence type="predicted"/>
<feature type="transmembrane region" description="Helical" evidence="7">
    <location>
        <begin position="318"/>
        <end position="338"/>
    </location>
</feature>
<protein>
    <submittedName>
        <fullName evidence="9">EmrB/QacA subfamily drug resistance transporter</fullName>
    </submittedName>
</protein>
<evidence type="ECO:0000256" key="4">
    <source>
        <dbReference type="ARBA" id="ARBA00022692"/>
    </source>
</evidence>
<dbReference type="AlphaFoldDB" id="A0A562RM55"/>
<feature type="transmembrane region" description="Helical" evidence="7">
    <location>
        <begin position="242"/>
        <end position="261"/>
    </location>
</feature>
<feature type="transmembrane region" description="Helical" evidence="7">
    <location>
        <begin position="281"/>
        <end position="306"/>
    </location>
</feature>
<dbReference type="InterPro" id="IPR036259">
    <property type="entry name" value="MFS_trans_sf"/>
</dbReference>
<gene>
    <name evidence="9" type="ORF">IP91_00767</name>
</gene>
<name>A0A562RM55_9BURK</name>
<dbReference type="InterPro" id="IPR020846">
    <property type="entry name" value="MFS_dom"/>
</dbReference>
<feature type="transmembrane region" description="Helical" evidence="7">
    <location>
        <begin position="27"/>
        <end position="50"/>
    </location>
</feature>
<dbReference type="RefSeq" id="WP_229473841.1">
    <property type="nucleotide sequence ID" value="NZ_VLLB01000001.1"/>
</dbReference>
<reference evidence="9 10" key="1">
    <citation type="journal article" date="2015" name="Stand. Genomic Sci.">
        <title>Genomic Encyclopedia of Bacterial and Archaeal Type Strains, Phase III: the genomes of soil and plant-associated and newly described type strains.</title>
        <authorList>
            <person name="Whitman W.B."/>
            <person name="Woyke T."/>
            <person name="Klenk H.P."/>
            <person name="Zhou Y."/>
            <person name="Lilburn T.G."/>
            <person name="Beck B.J."/>
            <person name="De Vos P."/>
            <person name="Vandamme P."/>
            <person name="Eisen J.A."/>
            <person name="Garrity G."/>
            <person name="Hugenholtz P."/>
            <person name="Kyrpides N.C."/>
        </authorList>
    </citation>
    <scope>NUCLEOTIDE SEQUENCE [LARGE SCALE GENOMIC DNA]</scope>
    <source>
        <strain evidence="9 10">CGMCC 1.10822</strain>
    </source>
</reference>
<dbReference type="EMBL" id="VLLB01000001">
    <property type="protein sequence ID" value="TWI69694.1"/>
    <property type="molecule type" value="Genomic_DNA"/>
</dbReference>
<comment type="caution">
    <text evidence="9">The sequence shown here is derived from an EMBL/GenBank/DDBJ whole genome shotgun (WGS) entry which is preliminary data.</text>
</comment>
<evidence type="ECO:0000313" key="9">
    <source>
        <dbReference type="EMBL" id="TWI69694.1"/>
    </source>
</evidence>
<evidence type="ECO:0000256" key="3">
    <source>
        <dbReference type="ARBA" id="ARBA00022475"/>
    </source>
</evidence>